<dbReference type="EC" id="2.5.1.3" evidence="4"/>
<feature type="domain" description="Thiamine phosphate synthase/TenI" evidence="3">
    <location>
        <begin position="9"/>
        <end position="189"/>
    </location>
</feature>
<dbReference type="SUPFAM" id="SSF51391">
    <property type="entry name" value="Thiamin phosphate synthase"/>
    <property type="match status" value="1"/>
</dbReference>
<dbReference type="Pfam" id="PF02581">
    <property type="entry name" value="TMP-TENI"/>
    <property type="match status" value="1"/>
</dbReference>
<dbReference type="RefSeq" id="WP_109323365.1">
    <property type="nucleotide sequence ID" value="NZ_CP029346.1"/>
</dbReference>
<dbReference type="Proteomes" id="UP000245468">
    <property type="component" value="Chromosome"/>
</dbReference>
<keyword evidence="2" id="KW-0784">Thiamine biosynthesis</keyword>
<evidence type="ECO:0000313" key="4">
    <source>
        <dbReference type="EMBL" id="AWL09697.1"/>
    </source>
</evidence>
<gene>
    <name evidence="4" type="primary">thiE</name>
    <name evidence="4" type="ORF">HME7025_01846</name>
</gene>
<keyword evidence="5" id="KW-1185">Reference proteome</keyword>
<dbReference type="GO" id="GO:0004789">
    <property type="term" value="F:thiamine-phosphate diphosphorylase activity"/>
    <property type="evidence" value="ECO:0007669"/>
    <property type="project" value="UniProtKB-EC"/>
</dbReference>
<dbReference type="GO" id="GO:0005737">
    <property type="term" value="C:cytoplasm"/>
    <property type="evidence" value="ECO:0007669"/>
    <property type="project" value="TreeGrafter"/>
</dbReference>
<dbReference type="OrthoDB" id="9810880at2"/>
<evidence type="ECO:0000313" key="5">
    <source>
        <dbReference type="Proteomes" id="UP000245468"/>
    </source>
</evidence>
<evidence type="ECO:0000256" key="2">
    <source>
        <dbReference type="ARBA" id="ARBA00022977"/>
    </source>
</evidence>
<keyword evidence="4" id="KW-0808">Transferase</keyword>
<dbReference type="InterPro" id="IPR022998">
    <property type="entry name" value="ThiamineP_synth_TenI"/>
</dbReference>
<reference evidence="5" key="1">
    <citation type="submission" date="2018-05" db="EMBL/GenBank/DDBJ databases">
        <title>Pseudarcicella sp. HME7025 Genome sequencing and assembly.</title>
        <authorList>
            <person name="Kim H."/>
            <person name="Kang H."/>
            <person name="Joh K."/>
        </authorList>
    </citation>
    <scope>NUCLEOTIDE SEQUENCE [LARGE SCALE GENOMIC DNA]</scope>
    <source>
        <strain evidence="5">HME7025</strain>
    </source>
</reference>
<accession>A0A2S2DY57</accession>
<dbReference type="KEGG" id="psez:HME7025_01846"/>
<protein>
    <submittedName>
        <fullName evidence="4">Thiamine phosphate synthase</fullName>
        <ecNumber evidence="4">2.5.1.3</ecNumber>
    </submittedName>
</protein>
<comment type="pathway">
    <text evidence="1">Cofactor biosynthesis; thiamine diphosphate biosynthesis.</text>
</comment>
<dbReference type="EMBL" id="CP029346">
    <property type="protein sequence ID" value="AWL09697.1"/>
    <property type="molecule type" value="Genomic_DNA"/>
</dbReference>
<dbReference type="GO" id="GO:0009228">
    <property type="term" value="P:thiamine biosynthetic process"/>
    <property type="evidence" value="ECO:0007669"/>
    <property type="project" value="UniProtKB-KW"/>
</dbReference>
<evidence type="ECO:0000259" key="3">
    <source>
        <dbReference type="Pfam" id="PF02581"/>
    </source>
</evidence>
<dbReference type="Gene3D" id="3.20.20.70">
    <property type="entry name" value="Aldolase class I"/>
    <property type="match status" value="1"/>
</dbReference>
<dbReference type="InterPro" id="IPR036206">
    <property type="entry name" value="ThiamineP_synth_sf"/>
</dbReference>
<proteinExistence type="predicted"/>
<dbReference type="InterPro" id="IPR013785">
    <property type="entry name" value="Aldolase_TIM"/>
</dbReference>
<sequence>MRKEMLGGIYLILDITMDKVELLNKLNEIIQEEIAAVQIWDNFQLDDTKLELIQEIIQMCHQNGIPVLINNQWELLGLTQLDGVHWDKIPADIQKIQQACSQDILWGITSNNDLSVVQEAKKNGFDYISFCSMFPSSTANSCDLVRFDVVQAASEMTSIPIYLAGGIKPENLDLLNELPYTGIALVSGIMSSDQPREAIKKYQLNIKK</sequence>
<organism evidence="4 5">
    <name type="scientific">Aquirufa nivalisilvae</name>
    <dbReference type="NCBI Taxonomy" id="2516557"/>
    <lineage>
        <taxon>Bacteria</taxon>
        <taxon>Pseudomonadati</taxon>
        <taxon>Bacteroidota</taxon>
        <taxon>Cytophagia</taxon>
        <taxon>Cytophagales</taxon>
        <taxon>Flectobacillaceae</taxon>
        <taxon>Aquirufa</taxon>
    </lineage>
</organism>
<dbReference type="PANTHER" id="PTHR20857:SF15">
    <property type="entry name" value="THIAMINE-PHOSPHATE SYNTHASE"/>
    <property type="match status" value="1"/>
</dbReference>
<name>A0A2S2DY57_9BACT</name>
<evidence type="ECO:0000256" key="1">
    <source>
        <dbReference type="ARBA" id="ARBA00004948"/>
    </source>
</evidence>
<dbReference type="PANTHER" id="PTHR20857">
    <property type="entry name" value="THIAMINE-PHOSPHATE PYROPHOSPHORYLASE"/>
    <property type="match status" value="1"/>
</dbReference>
<dbReference type="AlphaFoldDB" id="A0A2S2DY57"/>
<dbReference type="CDD" id="cd00564">
    <property type="entry name" value="TMP_TenI"/>
    <property type="match status" value="1"/>
</dbReference>